<evidence type="ECO:0000256" key="6">
    <source>
        <dbReference type="SAM" id="Phobius"/>
    </source>
</evidence>
<keyword evidence="5" id="KW-0464">Manganese</keyword>
<dbReference type="PANTHER" id="PTHR13315">
    <property type="entry name" value="METALLO PHOSPHOESTERASE RELATED"/>
    <property type="match status" value="1"/>
</dbReference>
<evidence type="ECO:0000313" key="9">
    <source>
        <dbReference type="Proteomes" id="UP000327157"/>
    </source>
</evidence>
<name>A0A5N5GTY4_9ROSA</name>
<protein>
    <submittedName>
        <fullName evidence="8">Metallophosphoesterase 1-like</fullName>
    </submittedName>
</protein>
<keyword evidence="4 6" id="KW-0472">Membrane</keyword>
<keyword evidence="3" id="KW-0378">Hydrolase</keyword>
<dbReference type="EMBL" id="SMOL01000401">
    <property type="protein sequence ID" value="KAB2617142.1"/>
    <property type="molecule type" value="Genomic_DNA"/>
</dbReference>
<feature type="chain" id="PRO_5024439036" evidence="7">
    <location>
        <begin position="17"/>
        <end position="388"/>
    </location>
</feature>
<dbReference type="GO" id="GO:0016787">
    <property type="term" value="F:hydrolase activity"/>
    <property type="evidence" value="ECO:0007669"/>
    <property type="project" value="UniProtKB-KW"/>
</dbReference>
<evidence type="ECO:0000256" key="4">
    <source>
        <dbReference type="ARBA" id="ARBA00023136"/>
    </source>
</evidence>
<keyword evidence="9" id="KW-1185">Reference proteome</keyword>
<feature type="transmembrane region" description="Helical" evidence="6">
    <location>
        <begin position="361"/>
        <end position="379"/>
    </location>
</feature>
<evidence type="ECO:0000256" key="7">
    <source>
        <dbReference type="SAM" id="SignalP"/>
    </source>
</evidence>
<gene>
    <name evidence="8" type="ORF">D8674_013011</name>
</gene>
<feature type="signal peptide" evidence="7">
    <location>
        <begin position="1"/>
        <end position="16"/>
    </location>
</feature>
<dbReference type="FunFam" id="3.60.21.10:FF:000135">
    <property type="entry name" value="Os06g0222800 protein"/>
    <property type="match status" value="1"/>
</dbReference>
<evidence type="ECO:0000256" key="2">
    <source>
        <dbReference type="ARBA" id="ARBA00022723"/>
    </source>
</evidence>
<dbReference type="PANTHER" id="PTHR13315:SF0">
    <property type="entry name" value="METALLOPHOSPHOESTERASE 1"/>
    <property type="match status" value="1"/>
</dbReference>
<keyword evidence="7" id="KW-0732">Signal</keyword>
<evidence type="ECO:0000313" key="8">
    <source>
        <dbReference type="EMBL" id="KAB2617142.1"/>
    </source>
</evidence>
<comment type="caution">
    <text evidence="8">The sequence shown here is derived from an EMBL/GenBank/DDBJ whole genome shotgun (WGS) entry which is preliminary data.</text>
</comment>
<reference evidence="8 9" key="3">
    <citation type="submission" date="2019-11" db="EMBL/GenBank/DDBJ databases">
        <title>A de novo genome assembly of a pear dwarfing rootstock.</title>
        <authorList>
            <person name="Wang F."/>
            <person name="Wang J."/>
            <person name="Li S."/>
            <person name="Zhang Y."/>
            <person name="Fang M."/>
            <person name="Ma L."/>
            <person name="Zhao Y."/>
            <person name="Jiang S."/>
        </authorList>
    </citation>
    <scope>NUCLEOTIDE SEQUENCE [LARGE SCALE GENOMIC DNA]</scope>
    <source>
        <strain evidence="8">S2</strain>
        <tissue evidence="8">Leaf</tissue>
    </source>
</reference>
<dbReference type="AlphaFoldDB" id="A0A5N5GTY4"/>
<evidence type="ECO:0000256" key="1">
    <source>
        <dbReference type="ARBA" id="ARBA00001936"/>
    </source>
</evidence>
<comment type="cofactor">
    <cofactor evidence="1">
        <name>Mn(2+)</name>
        <dbReference type="ChEBI" id="CHEBI:29035"/>
    </cofactor>
</comment>
<dbReference type="InterPro" id="IPR033308">
    <property type="entry name" value="PGAP5/Cdc1/Ted1"/>
</dbReference>
<evidence type="ECO:0000256" key="3">
    <source>
        <dbReference type="ARBA" id="ARBA00022801"/>
    </source>
</evidence>
<dbReference type="SUPFAM" id="SSF56300">
    <property type="entry name" value="Metallo-dependent phosphatases"/>
    <property type="match status" value="1"/>
</dbReference>
<keyword evidence="2" id="KW-0479">Metal-binding</keyword>
<reference evidence="8 9" key="1">
    <citation type="submission" date="2019-09" db="EMBL/GenBank/DDBJ databases">
        <authorList>
            <person name="Ou C."/>
        </authorList>
    </citation>
    <scope>NUCLEOTIDE SEQUENCE [LARGE SCALE GENOMIC DNA]</scope>
    <source>
        <strain evidence="8">S2</strain>
        <tissue evidence="8">Leaf</tissue>
    </source>
</reference>
<dbReference type="Proteomes" id="UP000327157">
    <property type="component" value="Chromosome 15"/>
</dbReference>
<dbReference type="GO" id="GO:0006506">
    <property type="term" value="P:GPI anchor biosynthetic process"/>
    <property type="evidence" value="ECO:0007669"/>
    <property type="project" value="InterPro"/>
</dbReference>
<evidence type="ECO:0000256" key="5">
    <source>
        <dbReference type="ARBA" id="ARBA00023211"/>
    </source>
</evidence>
<keyword evidence="6" id="KW-1133">Transmembrane helix</keyword>
<keyword evidence="6" id="KW-0812">Transmembrane</keyword>
<sequence>MVVSWKPLLPLIAVSALLVYEDWVSTPSCKTTVTPNLPEPIPEHHHPDDLKVMLVADLLLLGSDSGYFNLLFRDYYLSKFFTKSFHTLKPDMLLVLGDISARGHNLPKTKYVSVIHQFHKVLGPFLGLPLHVVLGDRDIGECDELSAESVSWVSRRLPGLDSAGCGAFEIGNVSFVSLSAVALLCGNNELRFSVEKVVERESMDFQMERERVNEGGDENDRLGKRVYQFGWRENAMLSGSGPVLLLHLPLNRNVNAANNGGSSSILDGRGPVGTGPYKLSHKLPLNATEYIFQALKPRIVFSAHTQEFYDHFHPDGTREVTVPAMTWNARDDPGFVVAIFRGNKGAVSVSYCSLARESHVLIAYVSLLILLLSTIIFSTPTPRCLRQR</sequence>
<proteinExistence type="predicted"/>
<reference evidence="9" key="2">
    <citation type="submission" date="2019-10" db="EMBL/GenBank/DDBJ databases">
        <title>A de novo genome assembly of a pear dwarfing rootstock.</title>
        <authorList>
            <person name="Wang F."/>
            <person name="Wang J."/>
            <person name="Li S."/>
            <person name="Zhang Y."/>
            <person name="Fang M."/>
            <person name="Ma L."/>
            <person name="Zhao Y."/>
            <person name="Jiang S."/>
        </authorList>
    </citation>
    <scope>NUCLEOTIDE SEQUENCE [LARGE SCALE GENOMIC DNA]</scope>
</reference>
<dbReference type="GO" id="GO:0016020">
    <property type="term" value="C:membrane"/>
    <property type="evidence" value="ECO:0007669"/>
    <property type="project" value="GOC"/>
</dbReference>
<dbReference type="GO" id="GO:0046872">
    <property type="term" value="F:metal ion binding"/>
    <property type="evidence" value="ECO:0007669"/>
    <property type="project" value="UniProtKB-KW"/>
</dbReference>
<dbReference type="InterPro" id="IPR029052">
    <property type="entry name" value="Metallo-depent_PP-like"/>
</dbReference>
<organism evidence="8 9">
    <name type="scientific">Pyrus ussuriensis x Pyrus communis</name>
    <dbReference type="NCBI Taxonomy" id="2448454"/>
    <lineage>
        <taxon>Eukaryota</taxon>
        <taxon>Viridiplantae</taxon>
        <taxon>Streptophyta</taxon>
        <taxon>Embryophyta</taxon>
        <taxon>Tracheophyta</taxon>
        <taxon>Spermatophyta</taxon>
        <taxon>Magnoliopsida</taxon>
        <taxon>eudicotyledons</taxon>
        <taxon>Gunneridae</taxon>
        <taxon>Pentapetalae</taxon>
        <taxon>rosids</taxon>
        <taxon>fabids</taxon>
        <taxon>Rosales</taxon>
        <taxon>Rosaceae</taxon>
        <taxon>Amygdaloideae</taxon>
        <taxon>Maleae</taxon>
        <taxon>Pyrus</taxon>
    </lineage>
</organism>
<accession>A0A5N5GTY4</accession>
<dbReference type="OrthoDB" id="9984693at2759"/>